<dbReference type="Proteomes" id="UP000838412">
    <property type="component" value="Chromosome 1"/>
</dbReference>
<evidence type="ECO:0000259" key="1">
    <source>
        <dbReference type="SMART" id="SM00225"/>
    </source>
</evidence>
<dbReference type="OrthoDB" id="2414723at2759"/>
<name>A0A8J9YL30_BRALA</name>
<dbReference type="InterPro" id="IPR000210">
    <property type="entry name" value="BTB/POZ_dom"/>
</dbReference>
<proteinExistence type="predicted"/>
<dbReference type="SUPFAM" id="SSF54695">
    <property type="entry name" value="POZ domain"/>
    <property type="match status" value="1"/>
</dbReference>
<accession>A0A8J9YL30</accession>
<dbReference type="InterPro" id="IPR003131">
    <property type="entry name" value="T1-type_BTB"/>
</dbReference>
<dbReference type="PANTHER" id="PTHR14499">
    <property type="entry name" value="POTASSIUM CHANNEL TETRAMERIZATION DOMAIN-CONTAINING"/>
    <property type="match status" value="1"/>
</dbReference>
<dbReference type="CDD" id="cd18365">
    <property type="entry name" value="BTB_POZ_KCTD6_like"/>
    <property type="match status" value="1"/>
</dbReference>
<dbReference type="EMBL" id="OV696686">
    <property type="protein sequence ID" value="CAH1232504.1"/>
    <property type="molecule type" value="Genomic_DNA"/>
</dbReference>
<dbReference type="PANTHER" id="PTHR14499:SF144">
    <property type="entry name" value="POTASSIUM CHANNEL TETRAMERISATION-TYPE BTB DOMAIN-CONTAINING PROTEIN"/>
    <property type="match status" value="1"/>
</dbReference>
<feature type="domain" description="BTB" evidence="1">
    <location>
        <begin position="4"/>
        <end position="105"/>
    </location>
</feature>
<gene>
    <name evidence="2" type="primary">KCTD21</name>
    <name evidence="2" type="ORF">BLAG_LOCUS1608</name>
</gene>
<reference evidence="2" key="1">
    <citation type="submission" date="2022-01" db="EMBL/GenBank/DDBJ databases">
        <authorList>
            <person name="Braso-Vives M."/>
        </authorList>
    </citation>
    <scope>NUCLEOTIDE SEQUENCE</scope>
</reference>
<dbReference type="Pfam" id="PF02214">
    <property type="entry name" value="BTB_2"/>
    <property type="match status" value="1"/>
</dbReference>
<dbReference type="GO" id="GO:0051260">
    <property type="term" value="P:protein homooligomerization"/>
    <property type="evidence" value="ECO:0007669"/>
    <property type="project" value="InterPro"/>
</dbReference>
<dbReference type="AlphaFoldDB" id="A0A8J9YL30"/>
<organism evidence="2 3">
    <name type="scientific">Branchiostoma lanceolatum</name>
    <name type="common">Common lancelet</name>
    <name type="synonym">Amphioxus lanceolatum</name>
    <dbReference type="NCBI Taxonomy" id="7740"/>
    <lineage>
        <taxon>Eukaryota</taxon>
        <taxon>Metazoa</taxon>
        <taxon>Chordata</taxon>
        <taxon>Cephalochordata</taxon>
        <taxon>Leptocardii</taxon>
        <taxon>Amphioxiformes</taxon>
        <taxon>Branchiostomatidae</taxon>
        <taxon>Branchiostoma</taxon>
    </lineage>
</organism>
<keyword evidence="3" id="KW-1185">Reference proteome</keyword>
<dbReference type="SMART" id="SM00225">
    <property type="entry name" value="BTB"/>
    <property type="match status" value="1"/>
</dbReference>
<dbReference type="InterPro" id="IPR011333">
    <property type="entry name" value="SKP1/BTB/POZ_sf"/>
</dbReference>
<dbReference type="Gene3D" id="3.30.710.10">
    <property type="entry name" value="Potassium Channel Kv1.1, Chain A"/>
    <property type="match status" value="1"/>
</dbReference>
<sequence>MSGSIVTLNVGGHFYTTARSTLTRYPDSMLGAMLIGDLETLQDDQGRYFIDRDGTLFRHVLNFLRTNQLVIPEDFKELPLLEMEADFYQIQPLIEAISSYKARLAPGDLGAHDVIFVHSDSLHYCNKPDVVASSNEVDDMVKCLMDALDEDDDKRGNLAILLKWIQDKGFSLHGYTASADERGYAREQSLVLVRKNAQNSTDN</sequence>
<evidence type="ECO:0000313" key="3">
    <source>
        <dbReference type="Proteomes" id="UP000838412"/>
    </source>
</evidence>
<protein>
    <submittedName>
        <fullName evidence="2">KCTD21 protein</fullName>
    </submittedName>
</protein>
<evidence type="ECO:0000313" key="2">
    <source>
        <dbReference type="EMBL" id="CAH1232504.1"/>
    </source>
</evidence>